<dbReference type="PANTHER" id="PTHR18919">
    <property type="entry name" value="ACETYL-COA C-ACYLTRANSFERASE"/>
    <property type="match status" value="1"/>
</dbReference>
<evidence type="ECO:0008006" key="7">
    <source>
        <dbReference type="Google" id="ProtNLM"/>
    </source>
</evidence>
<reference evidence="6" key="1">
    <citation type="journal article" date="2014" name="Front. Microbiol.">
        <title>High frequency of phylogenetically diverse reductive dehalogenase-homologous genes in deep subseafloor sedimentary metagenomes.</title>
        <authorList>
            <person name="Kawai M."/>
            <person name="Futagami T."/>
            <person name="Toyoda A."/>
            <person name="Takaki Y."/>
            <person name="Nishi S."/>
            <person name="Hori S."/>
            <person name="Arai W."/>
            <person name="Tsubouchi T."/>
            <person name="Morono Y."/>
            <person name="Uchiyama I."/>
            <person name="Ito T."/>
            <person name="Fujiyama A."/>
            <person name="Inagaki F."/>
            <person name="Takami H."/>
        </authorList>
    </citation>
    <scope>NUCLEOTIDE SEQUENCE</scope>
    <source>
        <strain evidence="6">Expedition CK06-06</strain>
    </source>
</reference>
<gene>
    <name evidence="6" type="ORF">S03H2_54679</name>
</gene>
<evidence type="ECO:0000259" key="5">
    <source>
        <dbReference type="Pfam" id="PF02803"/>
    </source>
</evidence>
<evidence type="ECO:0000259" key="4">
    <source>
        <dbReference type="Pfam" id="PF01979"/>
    </source>
</evidence>
<dbReference type="InterPro" id="IPR006680">
    <property type="entry name" value="Amidohydro-rel"/>
</dbReference>
<dbReference type="GO" id="GO:0016747">
    <property type="term" value="F:acyltransferase activity, transferring groups other than amino-acyl groups"/>
    <property type="evidence" value="ECO:0007669"/>
    <property type="project" value="InterPro"/>
</dbReference>
<dbReference type="InterPro" id="IPR016039">
    <property type="entry name" value="Thiolase-like"/>
</dbReference>
<keyword evidence="3" id="KW-0012">Acyltransferase</keyword>
<dbReference type="PANTHER" id="PTHR18919:SF107">
    <property type="entry name" value="ACETYL-COA ACETYLTRANSFERASE, CYTOSOLIC"/>
    <property type="match status" value="1"/>
</dbReference>
<dbReference type="InterPro" id="IPR032466">
    <property type="entry name" value="Metal_Hydrolase"/>
</dbReference>
<dbReference type="GO" id="GO:0016810">
    <property type="term" value="F:hydrolase activity, acting on carbon-nitrogen (but not peptide) bonds"/>
    <property type="evidence" value="ECO:0007669"/>
    <property type="project" value="InterPro"/>
</dbReference>
<evidence type="ECO:0000256" key="2">
    <source>
        <dbReference type="ARBA" id="ARBA00022679"/>
    </source>
</evidence>
<dbReference type="Gene3D" id="3.20.20.140">
    <property type="entry name" value="Metal-dependent hydrolases"/>
    <property type="match status" value="1"/>
</dbReference>
<proteinExistence type="inferred from homology"/>
<protein>
    <recommendedName>
        <fullName evidence="7">Amidohydrolase-related domain-containing protein</fullName>
    </recommendedName>
</protein>
<feature type="non-terminal residue" evidence="6">
    <location>
        <position position="256"/>
    </location>
</feature>
<dbReference type="AlphaFoldDB" id="X1HEI5"/>
<name>X1HEI5_9ZZZZ</name>
<dbReference type="SUPFAM" id="SSF51556">
    <property type="entry name" value="Metallo-dependent hydrolases"/>
    <property type="match status" value="1"/>
</dbReference>
<dbReference type="EMBL" id="BARU01034872">
    <property type="protein sequence ID" value="GAH68611.1"/>
    <property type="molecule type" value="Genomic_DNA"/>
</dbReference>
<comment type="similarity">
    <text evidence="1">Belongs to the thiolase-like superfamily. Thiolase family.</text>
</comment>
<feature type="domain" description="Amidohydrolase-related" evidence="4">
    <location>
        <begin position="48"/>
        <end position="128"/>
    </location>
</feature>
<evidence type="ECO:0000313" key="6">
    <source>
        <dbReference type="EMBL" id="GAH68611.1"/>
    </source>
</evidence>
<evidence type="ECO:0000256" key="1">
    <source>
        <dbReference type="ARBA" id="ARBA00010982"/>
    </source>
</evidence>
<dbReference type="Pfam" id="PF02803">
    <property type="entry name" value="Thiolase_C"/>
    <property type="match status" value="1"/>
</dbReference>
<sequence length="256" mass="27220">DLLLANAKVVNVFTGEVESGNVAICGDRIAGVGDYQQAKQVLDLGGKYLAPGLINGHIHPESSMLDITQYARAVVPRGTLAIVTDLHEIANVSGLDGIRYVLNCARRLPLEFFLMAPSCVPATHLETSGARLGPEDIRQILRWKGVIGLGEVMNFPGVLSGDVGVLSKIDLIEIHEAFAAQALANFRELGITEKDYDKVNVNGSCVSIGHPLGATGARILTTLLYEMQRRNARYGLEAICGGGGMGVCGILEKGVI</sequence>
<dbReference type="SUPFAM" id="SSF53901">
    <property type="entry name" value="Thiolase-like"/>
    <property type="match status" value="1"/>
</dbReference>
<evidence type="ECO:0000256" key="3">
    <source>
        <dbReference type="ARBA" id="ARBA00023315"/>
    </source>
</evidence>
<organism evidence="6">
    <name type="scientific">marine sediment metagenome</name>
    <dbReference type="NCBI Taxonomy" id="412755"/>
    <lineage>
        <taxon>unclassified sequences</taxon>
        <taxon>metagenomes</taxon>
        <taxon>ecological metagenomes</taxon>
    </lineage>
</organism>
<comment type="caution">
    <text evidence="6">The sequence shown here is derived from an EMBL/GenBank/DDBJ whole genome shotgun (WGS) entry which is preliminary data.</text>
</comment>
<feature type="domain" description="Thiolase C-terminal" evidence="5">
    <location>
        <begin position="153"/>
        <end position="253"/>
    </location>
</feature>
<dbReference type="SUPFAM" id="SSF51338">
    <property type="entry name" value="Composite domain of metallo-dependent hydrolases"/>
    <property type="match status" value="1"/>
</dbReference>
<dbReference type="Pfam" id="PF01979">
    <property type="entry name" value="Amidohydro_1"/>
    <property type="match status" value="1"/>
</dbReference>
<feature type="non-terminal residue" evidence="6">
    <location>
        <position position="1"/>
    </location>
</feature>
<keyword evidence="2" id="KW-0808">Transferase</keyword>
<dbReference type="InterPro" id="IPR011059">
    <property type="entry name" value="Metal-dep_hydrolase_composite"/>
</dbReference>
<dbReference type="InterPro" id="IPR020617">
    <property type="entry name" value="Thiolase_C"/>
</dbReference>
<accession>X1HEI5</accession>
<dbReference type="Gene3D" id="2.30.40.10">
    <property type="entry name" value="Urease, subunit C, domain 1"/>
    <property type="match status" value="1"/>
</dbReference>